<protein>
    <recommendedName>
        <fullName evidence="5">MYND-type domain-containing protein</fullName>
    </recommendedName>
</protein>
<sequence length="637" mass="70539">MNRWNLGLPFSKCGEPACPQVVNLQRCSACKAVVYCSRDHQAADRPRHKSCCVMVKKQMVAYEAEASKVRERIAPGEQGQVLGTQATNFGVRALSEMFIAIAGSTTQVPRSYLQARFDLITALLNIRTGEAVEAALGHAMAMLHADRGDVLSVRSTVPTLLLRLGRDQEAYDFVKWYERVPRDTYRWGDPAEPFLNLTNEDVTEEWDDLALRRLGVDKLPLLTSLVLLKVRLALDLANLTDFVAKRRDAGREEDDDLLGAKREWVREEAMSGVLHSRQDLVGACGSSRGEALQESNRAQIKKLIAATTARNKHYWPALHNPTQYSHESPTVYARGSREEVILAFRETWYAWSETPQALDYIKALTAPVVGSSPAALLPGWVAFTNRTKVTVVYSQSGAANTSLHHLTLVGPGGDRVEHVALVKNTSQARRRRIEHLDRLAEDVAQPLDLETQYLEPLGFPGQKSVTTMSSSSLTNTAHASSTVLYTSPARSRAMSSMASVLTSCVATRRWRCWSASRMPRVSSRKETVWPSPRGIAAGAGLGDGLLQAGGGAARRVDGARQRAATLLGRSCFGTGPQFWISMRPVRMELLNAKIVVKLTRRRGRTCEMSAKVLRFRSFEQRWVKGLVHIGLHPRGAF</sequence>
<gene>
    <name evidence="6" type="ORF">OOU_Y34scaffold00679g1</name>
</gene>
<feature type="domain" description="MYND-type" evidence="5">
    <location>
        <begin position="10"/>
        <end position="52"/>
    </location>
</feature>
<evidence type="ECO:0000313" key="6">
    <source>
        <dbReference type="EMBL" id="ELQ35918.1"/>
    </source>
</evidence>
<dbReference type="PROSITE" id="PS50865">
    <property type="entry name" value="ZF_MYND_2"/>
    <property type="match status" value="1"/>
</dbReference>
<organism evidence="6">
    <name type="scientific">Pyricularia oryzae (strain Y34)</name>
    <name type="common">Rice blast fungus</name>
    <name type="synonym">Magnaporthe oryzae</name>
    <dbReference type="NCBI Taxonomy" id="1143189"/>
    <lineage>
        <taxon>Eukaryota</taxon>
        <taxon>Fungi</taxon>
        <taxon>Dikarya</taxon>
        <taxon>Ascomycota</taxon>
        <taxon>Pezizomycotina</taxon>
        <taxon>Sordariomycetes</taxon>
        <taxon>Sordariomycetidae</taxon>
        <taxon>Magnaporthales</taxon>
        <taxon>Pyriculariaceae</taxon>
        <taxon>Pyricularia</taxon>
    </lineage>
</organism>
<reference evidence="6" key="1">
    <citation type="journal article" date="2012" name="PLoS Genet.">
        <title>Comparative analysis of the genomes of two field isolates of the rice blast fungus Magnaporthe oryzae.</title>
        <authorList>
            <person name="Xue M."/>
            <person name="Yang J."/>
            <person name="Li Z."/>
            <person name="Hu S."/>
            <person name="Yao N."/>
            <person name="Dean R.A."/>
            <person name="Zhao W."/>
            <person name="Shen M."/>
            <person name="Zhang H."/>
            <person name="Li C."/>
            <person name="Liu L."/>
            <person name="Cao L."/>
            <person name="Xu X."/>
            <person name="Xing Y."/>
            <person name="Hsiang T."/>
            <person name="Zhang Z."/>
            <person name="Xu J.R."/>
            <person name="Peng Y.L."/>
        </authorList>
    </citation>
    <scope>NUCLEOTIDE SEQUENCE</scope>
    <source>
        <strain evidence="6">Y34</strain>
    </source>
</reference>
<keyword evidence="3" id="KW-0862">Zinc</keyword>
<dbReference type="GO" id="GO:0008270">
    <property type="term" value="F:zinc ion binding"/>
    <property type="evidence" value="ECO:0007669"/>
    <property type="project" value="UniProtKB-KW"/>
</dbReference>
<dbReference type="EMBL" id="JH793421">
    <property type="protein sequence ID" value="ELQ35918.1"/>
    <property type="molecule type" value="Genomic_DNA"/>
</dbReference>
<evidence type="ECO:0000256" key="4">
    <source>
        <dbReference type="PROSITE-ProRule" id="PRU00134"/>
    </source>
</evidence>
<dbReference type="InterPro" id="IPR002893">
    <property type="entry name" value="Znf_MYND"/>
</dbReference>
<accession>A0AA97PIP9</accession>
<name>A0AA97PIP9_PYRO3</name>
<keyword evidence="1" id="KW-0479">Metal-binding</keyword>
<evidence type="ECO:0000256" key="2">
    <source>
        <dbReference type="ARBA" id="ARBA00022771"/>
    </source>
</evidence>
<keyword evidence="2 4" id="KW-0863">Zinc-finger</keyword>
<dbReference type="Pfam" id="PF01753">
    <property type="entry name" value="zf-MYND"/>
    <property type="match status" value="1"/>
</dbReference>
<evidence type="ECO:0000259" key="5">
    <source>
        <dbReference type="PROSITE" id="PS50865"/>
    </source>
</evidence>
<proteinExistence type="predicted"/>
<dbReference type="AlphaFoldDB" id="A0AA97PIP9"/>
<dbReference type="Gene3D" id="6.10.140.2220">
    <property type="match status" value="1"/>
</dbReference>
<dbReference type="PROSITE" id="PS01360">
    <property type="entry name" value="ZF_MYND_1"/>
    <property type="match status" value="1"/>
</dbReference>
<evidence type="ECO:0000256" key="1">
    <source>
        <dbReference type="ARBA" id="ARBA00022723"/>
    </source>
</evidence>
<dbReference type="SUPFAM" id="SSF144232">
    <property type="entry name" value="HIT/MYND zinc finger-like"/>
    <property type="match status" value="1"/>
</dbReference>
<dbReference type="Proteomes" id="UP000011086">
    <property type="component" value="Unassembled WGS sequence"/>
</dbReference>
<evidence type="ECO:0000256" key="3">
    <source>
        <dbReference type="ARBA" id="ARBA00022833"/>
    </source>
</evidence>